<dbReference type="InterPro" id="IPR049945">
    <property type="entry name" value="AAA_22"/>
</dbReference>
<dbReference type="HOGENOM" id="CLU_024125_0_0_7"/>
<dbReference type="Pfam" id="PF13401">
    <property type="entry name" value="AAA_22"/>
    <property type="match status" value="1"/>
</dbReference>
<dbReference type="OrthoDB" id="9779230at2"/>
<dbReference type="SMART" id="SM00382">
    <property type="entry name" value="AAA"/>
    <property type="match status" value="1"/>
</dbReference>
<dbReference type="Gene3D" id="3.40.50.300">
    <property type="entry name" value="P-loop containing nucleotide triphosphate hydrolases"/>
    <property type="match status" value="1"/>
</dbReference>
<dbReference type="InterPro" id="IPR027417">
    <property type="entry name" value="P-loop_NTPase"/>
</dbReference>
<name>I2Q340_9BACT</name>
<dbReference type="EMBL" id="JH600068">
    <property type="protein sequence ID" value="EIG54196.1"/>
    <property type="molecule type" value="Genomic_DNA"/>
</dbReference>
<reference evidence="2" key="1">
    <citation type="submission" date="2011-11" db="EMBL/GenBank/DDBJ databases">
        <title>Improved High-Quality Draft sequence of Desulfovibrio sp. U5L.</title>
        <authorList>
            <consortium name="US DOE Joint Genome Institute"/>
            <person name="Lucas S."/>
            <person name="Han J."/>
            <person name="Lapidus A."/>
            <person name="Cheng J.-F."/>
            <person name="Goodwin L."/>
            <person name="Pitluck S."/>
            <person name="Peters L."/>
            <person name="Ovchinnikova G."/>
            <person name="Held B."/>
            <person name="Detter J.C."/>
            <person name="Han C."/>
            <person name="Tapia R."/>
            <person name="Land M."/>
            <person name="Hauser L."/>
            <person name="Kyrpides N."/>
            <person name="Ivanova N."/>
            <person name="Pagani I."/>
            <person name="Gabster J."/>
            <person name="Walker C."/>
            <person name="Stolyar S."/>
            <person name="Stahl D."/>
            <person name="Arkin A."/>
            <person name="Dehal P."/>
            <person name="Hazen T."/>
            <person name="Woyke T."/>
        </authorList>
    </citation>
    <scope>NUCLEOTIDE SEQUENCE [LARGE SCALE GENOMIC DNA]</scope>
    <source>
        <strain evidence="2">U5L</strain>
    </source>
</reference>
<dbReference type="GO" id="GO:0016887">
    <property type="term" value="F:ATP hydrolysis activity"/>
    <property type="evidence" value="ECO:0007669"/>
    <property type="project" value="InterPro"/>
</dbReference>
<dbReference type="InterPro" id="IPR003593">
    <property type="entry name" value="AAA+_ATPase"/>
</dbReference>
<dbReference type="AlphaFoldDB" id="I2Q340"/>
<protein>
    <submittedName>
        <fullName evidence="2">Putative secretion ATPase, PEP-CTERM locus subfamily</fullName>
    </submittedName>
</protein>
<evidence type="ECO:0000313" key="2">
    <source>
        <dbReference type="EMBL" id="EIG54196.1"/>
    </source>
</evidence>
<dbReference type="InterPro" id="IPR052026">
    <property type="entry name" value="ExeA_AAA_ATPase_DNA-bind"/>
</dbReference>
<dbReference type="NCBIfam" id="TIGR03015">
    <property type="entry name" value="pepcterm_ATPase"/>
    <property type="match status" value="1"/>
</dbReference>
<sequence length="407" mass="46386">MYEAFFNLRRKPFELLPNPEFLYPSRSHKKVLAYLDYGIREHSGFILLTGEVGTGKTTLIRQLIQKHLRDVLLARVFHTKVDSLHLLAMINADLGLETEDKDKPTLLRDLQDFLIAQYAKGRPVVLIIDEAQNLSPDVLEEVRMLSNLETENNKLLHIILVGQPELRRVLASPELLQFRQRIQIVCNIEPLSEDEIEHYIQYRLEAAGNKNAIELEPECFSIIHGYSRGIPRLINILCDYILLDAFANETRTVTAAAIQEIAQDLSFNSQYWESLPPDLPEIREKASRRDHGRQSPGKLHGVLLNFNTRLQNLEIATATRPPDHSGELRALLGAINQRMDDMGQTLDALSEIVRAAPQPEVAYADMRNVSVVELEESESEPDKEALPVPQPDGKHESWLKRLFFGHC</sequence>
<evidence type="ECO:0000259" key="1">
    <source>
        <dbReference type="SMART" id="SM00382"/>
    </source>
</evidence>
<dbReference type="SUPFAM" id="SSF52540">
    <property type="entry name" value="P-loop containing nucleoside triphosphate hydrolases"/>
    <property type="match status" value="1"/>
</dbReference>
<proteinExistence type="predicted"/>
<dbReference type="PANTHER" id="PTHR35894">
    <property type="entry name" value="GENERAL SECRETION PATHWAY PROTEIN A-RELATED"/>
    <property type="match status" value="1"/>
</dbReference>
<dbReference type="PANTHER" id="PTHR35894:SF1">
    <property type="entry name" value="PHOSPHORIBULOKINASE _ URIDINE KINASE FAMILY"/>
    <property type="match status" value="1"/>
</dbReference>
<organism evidence="2">
    <name type="scientific">Desulfovibrio sp. U5L</name>
    <dbReference type="NCBI Taxonomy" id="596152"/>
    <lineage>
        <taxon>Bacteria</taxon>
        <taxon>Pseudomonadati</taxon>
        <taxon>Thermodesulfobacteriota</taxon>
        <taxon>Desulfovibrionia</taxon>
        <taxon>Desulfovibrionales</taxon>
        <taxon>Desulfovibrionaceae</taxon>
        <taxon>Desulfovibrio</taxon>
    </lineage>
</organism>
<dbReference type="STRING" id="596152.DesU5LDRAFT_2540"/>
<dbReference type="eggNOG" id="COG3267">
    <property type="taxonomic scope" value="Bacteria"/>
</dbReference>
<accession>I2Q340</accession>
<feature type="domain" description="AAA+ ATPase" evidence="1">
    <location>
        <begin position="42"/>
        <end position="186"/>
    </location>
</feature>
<gene>
    <name evidence="2" type="ORF">DesU5LDRAFT_2540</name>
</gene>
<dbReference type="InterPro" id="IPR017466">
    <property type="entry name" value="XrtA-assoc_ATPase-like"/>
</dbReference>
<dbReference type="CDD" id="cd00009">
    <property type="entry name" value="AAA"/>
    <property type="match status" value="1"/>
</dbReference>